<keyword evidence="2" id="KW-0813">Transport</keyword>
<dbReference type="InterPro" id="IPR003784">
    <property type="entry name" value="BioY"/>
</dbReference>
<evidence type="ECO:0000313" key="5">
    <source>
        <dbReference type="Proteomes" id="UP000657177"/>
    </source>
</evidence>
<dbReference type="Pfam" id="PF02632">
    <property type="entry name" value="BioY"/>
    <property type="match status" value="1"/>
</dbReference>
<gene>
    <name evidence="4" type="ORF">G5B42_05990</name>
</gene>
<evidence type="ECO:0000313" key="4">
    <source>
        <dbReference type="EMBL" id="MBA2133092.1"/>
    </source>
</evidence>
<accession>A0A8J6HXA0</accession>
<sequence>MAGIMLGPRYAPLSQLVYLLLGLVGVPVFSQGGGLNYVFRPGFGFILGFVGAAAVVGACSPLIRKPTFLKCFGLTLTGMLVIYLIALPYLYFLNHLVLKQPVAFTQLALGMTPFLLGDLVKALLIAGLVPPLWRRLPEL</sequence>
<dbReference type="PANTHER" id="PTHR34295:SF1">
    <property type="entry name" value="BIOTIN TRANSPORTER BIOY"/>
    <property type="match status" value="1"/>
</dbReference>
<keyword evidence="2 3" id="KW-0472">Membrane</keyword>
<dbReference type="GO" id="GO:0005886">
    <property type="term" value="C:plasma membrane"/>
    <property type="evidence" value="ECO:0007669"/>
    <property type="project" value="UniProtKB-SubCell"/>
</dbReference>
<organism evidence="4 5">
    <name type="scientific">Capillibacterium thermochitinicola</name>
    <dbReference type="NCBI Taxonomy" id="2699427"/>
    <lineage>
        <taxon>Bacteria</taxon>
        <taxon>Bacillati</taxon>
        <taxon>Bacillota</taxon>
        <taxon>Capillibacterium</taxon>
    </lineage>
</organism>
<dbReference type="EMBL" id="JAAKDE010000012">
    <property type="protein sequence ID" value="MBA2133092.1"/>
    <property type="molecule type" value="Genomic_DNA"/>
</dbReference>
<feature type="transmembrane region" description="Helical" evidence="3">
    <location>
        <begin position="12"/>
        <end position="30"/>
    </location>
</feature>
<dbReference type="AlphaFoldDB" id="A0A8J6HXA0"/>
<dbReference type="GO" id="GO:0015225">
    <property type="term" value="F:biotin transmembrane transporter activity"/>
    <property type="evidence" value="ECO:0007669"/>
    <property type="project" value="UniProtKB-UniRule"/>
</dbReference>
<evidence type="ECO:0000256" key="1">
    <source>
        <dbReference type="ARBA" id="ARBA00010692"/>
    </source>
</evidence>
<dbReference type="PANTHER" id="PTHR34295">
    <property type="entry name" value="BIOTIN TRANSPORTER BIOY"/>
    <property type="match status" value="1"/>
</dbReference>
<reference evidence="4" key="1">
    <citation type="submission" date="2020-06" db="EMBL/GenBank/DDBJ databases">
        <title>Novel chitinolytic bacterium.</title>
        <authorList>
            <person name="Ungkulpasvich U."/>
            <person name="Kosugi A."/>
            <person name="Uke A."/>
        </authorList>
    </citation>
    <scope>NUCLEOTIDE SEQUENCE</scope>
    <source>
        <strain evidence="4">UUS1-1</strain>
    </source>
</reference>
<name>A0A8J6HXA0_9FIRM</name>
<evidence type="ECO:0000256" key="3">
    <source>
        <dbReference type="SAM" id="Phobius"/>
    </source>
</evidence>
<keyword evidence="3" id="KW-0812">Transmembrane</keyword>
<dbReference type="Proteomes" id="UP000657177">
    <property type="component" value="Unassembled WGS sequence"/>
</dbReference>
<dbReference type="PIRSF" id="PIRSF016661">
    <property type="entry name" value="BioY"/>
    <property type="match status" value="1"/>
</dbReference>
<protein>
    <recommendedName>
        <fullName evidence="2">Biotin transporter</fullName>
    </recommendedName>
</protein>
<keyword evidence="3" id="KW-1133">Transmembrane helix</keyword>
<comment type="caution">
    <text evidence="4">The sequence shown here is derived from an EMBL/GenBank/DDBJ whole genome shotgun (WGS) entry which is preliminary data.</text>
</comment>
<proteinExistence type="inferred from homology"/>
<feature type="transmembrane region" description="Helical" evidence="3">
    <location>
        <begin position="42"/>
        <end position="59"/>
    </location>
</feature>
<keyword evidence="2" id="KW-1003">Cell membrane</keyword>
<dbReference type="Gene3D" id="1.10.1760.20">
    <property type="match status" value="1"/>
</dbReference>
<comment type="similarity">
    <text evidence="1 2">Belongs to the BioY family.</text>
</comment>
<keyword evidence="5" id="KW-1185">Reference proteome</keyword>
<feature type="transmembrane region" description="Helical" evidence="3">
    <location>
        <begin position="71"/>
        <end position="91"/>
    </location>
</feature>
<feature type="transmembrane region" description="Helical" evidence="3">
    <location>
        <begin position="111"/>
        <end position="133"/>
    </location>
</feature>
<comment type="subcellular location">
    <subcellularLocation>
        <location evidence="2">Cell membrane</location>
        <topology evidence="2">Multi-pass membrane protein</topology>
    </subcellularLocation>
</comment>
<evidence type="ECO:0000256" key="2">
    <source>
        <dbReference type="PIRNR" id="PIRNR016661"/>
    </source>
</evidence>